<dbReference type="Pfam" id="PF02720">
    <property type="entry name" value="DUF222"/>
    <property type="match status" value="1"/>
</dbReference>
<dbReference type="EMBL" id="BAAAQR010000002">
    <property type="protein sequence ID" value="GAA2140967.1"/>
    <property type="molecule type" value="Genomic_DNA"/>
</dbReference>
<comment type="similarity">
    <text evidence="1">Belongs to the Rv1128c/1148c/1588c/1702c/1945/3466 family.</text>
</comment>
<name>A0ABP5L341_9ACTN</name>
<evidence type="ECO:0000313" key="4">
    <source>
        <dbReference type="EMBL" id="GAA2140967.1"/>
    </source>
</evidence>
<proteinExistence type="inferred from homology"/>
<dbReference type="Gene3D" id="1.10.30.50">
    <property type="match status" value="1"/>
</dbReference>
<feature type="region of interest" description="Disordered" evidence="2">
    <location>
        <begin position="437"/>
        <end position="466"/>
    </location>
</feature>
<dbReference type="SMART" id="SM00507">
    <property type="entry name" value="HNHc"/>
    <property type="match status" value="1"/>
</dbReference>
<keyword evidence="4" id="KW-0540">Nuclease</keyword>
<reference evidence="5" key="1">
    <citation type="journal article" date="2019" name="Int. J. Syst. Evol. Microbiol.">
        <title>The Global Catalogue of Microorganisms (GCM) 10K type strain sequencing project: providing services to taxonomists for standard genome sequencing and annotation.</title>
        <authorList>
            <consortium name="The Broad Institute Genomics Platform"/>
            <consortium name="The Broad Institute Genome Sequencing Center for Infectious Disease"/>
            <person name="Wu L."/>
            <person name="Ma J."/>
        </authorList>
    </citation>
    <scope>NUCLEOTIDE SEQUENCE [LARGE SCALE GENOMIC DNA]</scope>
    <source>
        <strain evidence="5">JCM 16022</strain>
    </source>
</reference>
<evidence type="ECO:0000256" key="1">
    <source>
        <dbReference type="ARBA" id="ARBA00023450"/>
    </source>
</evidence>
<dbReference type="InterPro" id="IPR002711">
    <property type="entry name" value="HNH"/>
</dbReference>
<feature type="compositionally biased region" description="Basic and acidic residues" evidence="2">
    <location>
        <begin position="437"/>
        <end position="447"/>
    </location>
</feature>
<evidence type="ECO:0000259" key="3">
    <source>
        <dbReference type="SMART" id="SM00507"/>
    </source>
</evidence>
<organism evidence="4 5">
    <name type="scientific">Nocardioides koreensis</name>
    <dbReference type="NCBI Taxonomy" id="433651"/>
    <lineage>
        <taxon>Bacteria</taxon>
        <taxon>Bacillati</taxon>
        <taxon>Actinomycetota</taxon>
        <taxon>Actinomycetes</taxon>
        <taxon>Propionibacteriales</taxon>
        <taxon>Nocardioidaceae</taxon>
        <taxon>Nocardioides</taxon>
    </lineage>
</organism>
<dbReference type="GO" id="GO:0004519">
    <property type="term" value="F:endonuclease activity"/>
    <property type="evidence" value="ECO:0007669"/>
    <property type="project" value="UniProtKB-KW"/>
</dbReference>
<keyword evidence="4" id="KW-0378">Hydrolase</keyword>
<dbReference type="InterPro" id="IPR003870">
    <property type="entry name" value="DUF222"/>
</dbReference>
<sequence length="466" mass="50336">MSQDMEQPTDLPTTPAGVVADVNGRLACLDEALWAAKTSEELVEAVAEAETLRAHLAGLEASMLAEIEARKVPKQELAWSSTAGWFTHLAGMKRGQGHRAVEQAPLLVGERTATHAALLAGRVSPEQAAIIVAAVEKLPLNPAVRAEGEQLLLEAASRLTATELHHAAKRLVLVVDPEKAERDAEKALDREDRAAHLHRHLSITEDGAGGVRLRGRGTVEDAAILKAAFLPLTKPEPAVDPDNPGNPEDPDCAALTDPRDHGARMWDALVATAQHALDTDLPPDCHGARPRVTVTTSLDVLRQQIDWATLGTTTSTTGASTAAPLGAVTDDGLELAPSVIRRLACDADIIPIALGGKGEVLDVGRTCRLVTPAIWRAVVCRDRHCAFPGCTRPPLMCHAHHITHWADGGHTNLENLVLLCGQHHRVIHHTPWQVRLNPHDGRPEFRPPPKRGHPPPDWIRSRPRRE</sequence>
<evidence type="ECO:0000313" key="5">
    <source>
        <dbReference type="Proteomes" id="UP001501771"/>
    </source>
</evidence>
<dbReference type="InterPro" id="IPR003615">
    <property type="entry name" value="HNH_nuc"/>
</dbReference>
<keyword evidence="4" id="KW-0255">Endonuclease</keyword>
<evidence type="ECO:0000256" key="2">
    <source>
        <dbReference type="SAM" id="MobiDB-lite"/>
    </source>
</evidence>
<keyword evidence="5" id="KW-1185">Reference proteome</keyword>
<accession>A0ABP5L341</accession>
<dbReference type="Pfam" id="PF01844">
    <property type="entry name" value="HNH"/>
    <property type="match status" value="1"/>
</dbReference>
<gene>
    <name evidence="4" type="ORF">GCM10009844_11070</name>
</gene>
<dbReference type="Proteomes" id="UP001501771">
    <property type="component" value="Unassembled WGS sequence"/>
</dbReference>
<feature type="domain" description="HNH nuclease" evidence="3">
    <location>
        <begin position="373"/>
        <end position="425"/>
    </location>
</feature>
<protein>
    <submittedName>
        <fullName evidence="4">HNH endonuclease signature motif containing protein</fullName>
    </submittedName>
</protein>
<dbReference type="CDD" id="cd00085">
    <property type="entry name" value="HNHc"/>
    <property type="match status" value="1"/>
</dbReference>
<comment type="caution">
    <text evidence="4">The sequence shown here is derived from an EMBL/GenBank/DDBJ whole genome shotgun (WGS) entry which is preliminary data.</text>
</comment>